<sequence length="198" mass="22154">MKLQHLFKKMWFSLGLCLMLLPALGQAGDVEGSRDNPLLDRYPRSQIVNYSTATNAEIWLLESAIQQVNGALRARKARLIIGDVERISYQLPVTHTAQEGFDSQHAAVMLLGATPLFQCHARGCGASNNWANKVFGVSTLYGPDRGQHYGVYQLPSVDSERSRFIVLYAITRGNSKVYLHSEFIEGQVEADEIQWNGR</sequence>
<feature type="signal peptide" evidence="1">
    <location>
        <begin position="1"/>
        <end position="27"/>
    </location>
</feature>
<organism evidence="2 3">
    <name type="scientific">Sinobacterium norvegicum</name>
    <dbReference type="NCBI Taxonomy" id="1641715"/>
    <lineage>
        <taxon>Bacteria</taxon>
        <taxon>Pseudomonadati</taxon>
        <taxon>Pseudomonadota</taxon>
        <taxon>Gammaproteobacteria</taxon>
        <taxon>Cellvibrionales</taxon>
        <taxon>Spongiibacteraceae</taxon>
        <taxon>Sinobacterium</taxon>
    </lineage>
</organism>
<protein>
    <recommendedName>
        <fullName evidence="4">DUF4892 domain-containing protein</fullName>
    </recommendedName>
</protein>
<name>A0ABN8EF72_9GAMM</name>
<feature type="chain" id="PRO_5047199143" description="DUF4892 domain-containing protein" evidence="1">
    <location>
        <begin position="28"/>
        <end position="198"/>
    </location>
</feature>
<evidence type="ECO:0000313" key="2">
    <source>
        <dbReference type="EMBL" id="CAH0990634.1"/>
    </source>
</evidence>
<keyword evidence="3" id="KW-1185">Reference proteome</keyword>
<gene>
    <name evidence="2" type="ORF">SIN8267_00728</name>
</gene>
<evidence type="ECO:0000256" key="1">
    <source>
        <dbReference type="SAM" id="SignalP"/>
    </source>
</evidence>
<comment type="caution">
    <text evidence="2">The sequence shown here is derived from an EMBL/GenBank/DDBJ whole genome shotgun (WGS) entry which is preliminary data.</text>
</comment>
<dbReference type="Pfam" id="PF16234">
    <property type="entry name" value="DUF4892"/>
    <property type="match status" value="1"/>
</dbReference>
<accession>A0ABN8EF72</accession>
<evidence type="ECO:0008006" key="4">
    <source>
        <dbReference type="Google" id="ProtNLM"/>
    </source>
</evidence>
<proteinExistence type="predicted"/>
<dbReference type="Proteomes" id="UP000838100">
    <property type="component" value="Unassembled WGS sequence"/>
</dbReference>
<dbReference type="InterPro" id="IPR032608">
    <property type="entry name" value="DUF4892"/>
</dbReference>
<keyword evidence="1" id="KW-0732">Signal</keyword>
<evidence type="ECO:0000313" key="3">
    <source>
        <dbReference type="Proteomes" id="UP000838100"/>
    </source>
</evidence>
<reference evidence="2" key="1">
    <citation type="submission" date="2021-12" db="EMBL/GenBank/DDBJ databases">
        <authorList>
            <person name="Rodrigo-Torres L."/>
            <person name="Arahal R. D."/>
            <person name="Lucena T."/>
        </authorList>
    </citation>
    <scope>NUCLEOTIDE SEQUENCE</scope>
    <source>
        <strain evidence="2">CECT 8267</strain>
    </source>
</reference>
<dbReference type="EMBL" id="CAKLPX010000001">
    <property type="protein sequence ID" value="CAH0990634.1"/>
    <property type="molecule type" value="Genomic_DNA"/>
</dbReference>
<dbReference type="RefSeq" id="WP_237443313.1">
    <property type="nucleotide sequence ID" value="NZ_CAKLPX010000001.1"/>
</dbReference>